<name>A0A6G1PWS9_CHAAH</name>
<keyword evidence="3" id="KW-1185">Reference proteome</keyword>
<dbReference type="AlphaFoldDB" id="A0A6G1PWS9"/>
<sequence>MAPCGAVTENILHILSVGVTGWSPPDIAANRRNAPPANGKRLVTRLTGK</sequence>
<feature type="region of interest" description="Disordered" evidence="1">
    <location>
        <begin position="28"/>
        <end position="49"/>
    </location>
</feature>
<dbReference type="EMBL" id="CM015721">
    <property type="protein sequence ID" value="KAF3694426.1"/>
    <property type="molecule type" value="Genomic_DNA"/>
</dbReference>
<proteinExistence type="predicted"/>
<protein>
    <submittedName>
        <fullName evidence="2">Uncharacterized protein</fullName>
    </submittedName>
</protein>
<reference evidence="3" key="2">
    <citation type="submission" date="2019-02" db="EMBL/GenBank/DDBJ databases">
        <title>Opniocepnalus argus Var Kimnra genome.</title>
        <authorList>
            <person name="Zhou C."/>
            <person name="Xiao S."/>
        </authorList>
    </citation>
    <scope>NUCLEOTIDE SEQUENCE [LARGE SCALE GENOMIC DNA]</scope>
</reference>
<evidence type="ECO:0000256" key="1">
    <source>
        <dbReference type="SAM" id="MobiDB-lite"/>
    </source>
</evidence>
<feature type="compositionally biased region" description="Low complexity" evidence="1">
    <location>
        <begin position="28"/>
        <end position="38"/>
    </location>
</feature>
<gene>
    <name evidence="2" type="ORF">EXN66_Car010102</name>
</gene>
<dbReference type="Proteomes" id="UP000503349">
    <property type="component" value="Chromosome 10"/>
</dbReference>
<accession>A0A6G1PWS9</accession>
<evidence type="ECO:0000313" key="3">
    <source>
        <dbReference type="Proteomes" id="UP000503349"/>
    </source>
</evidence>
<reference evidence="2 3" key="1">
    <citation type="submission" date="2019-02" db="EMBL/GenBank/DDBJ databases">
        <title>Opniocepnalus argus genome.</title>
        <authorList>
            <person name="Zhou C."/>
            <person name="Xiao S."/>
        </authorList>
    </citation>
    <scope>NUCLEOTIDE SEQUENCE [LARGE SCALE GENOMIC DNA]</scope>
    <source>
        <strain evidence="2">OARG1902GOOAL</strain>
        <tissue evidence="2">Muscle</tissue>
    </source>
</reference>
<evidence type="ECO:0000313" key="2">
    <source>
        <dbReference type="EMBL" id="KAF3694426.1"/>
    </source>
</evidence>
<organism evidence="2 3">
    <name type="scientific">Channa argus</name>
    <name type="common">Northern snakehead</name>
    <name type="synonym">Ophicephalus argus</name>
    <dbReference type="NCBI Taxonomy" id="215402"/>
    <lineage>
        <taxon>Eukaryota</taxon>
        <taxon>Metazoa</taxon>
        <taxon>Chordata</taxon>
        <taxon>Craniata</taxon>
        <taxon>Vertebrata</taxon>
        <taxon>Euteleostomi</taxon>
        <taxon>Actinopterygii</taxon>
        <taxon>Neopterygii</taxon>
        <taxon>Teleostei</taxon>
        <taxon>Neoteleostei</taxon>
        <taxon>Acanthomorphata</taxon>
        <taxon>Anabantaria</taxon>
        <taxon>Anabantiformes</taxon>
        <taxon>Channoidei</taxon>
        <taxon>Channidae</taxon>
        <taxon>Channa</taxon>
    </lineage>
</organism>